<proteinExistence type="predicted"/>
<dbReference type="Gene3D" id="3.40.50.2000">
    <property type="entry name" value="Glycogen Phosphorylase B"/>
    <property type="match status" value="2"/>
</dbReference>
<dbReference type="InterPro" id="IPR028098">
    <property type="entry name" value="Glyco_trans_4-like_N"/>
</dbReference>
<reference evidence="1 2" key="1">
    <citation type="submission" date="2015-11" db="EMBL/GenBank/DDBJ databases">
        <title>Genomic analysis of 38 Legionella species identifies large and diverse effector repertoires.</title>
        <authorList>
            <person name="Burstein D."/>
            <person name="Amaro F."/>
            <person name="Zusman T."/>
            <person name="Lifshitz Z."/>
            <person name="Cohen O."/>
            <person name="Gilbert J.A."/>
            <person name="Pupko T."/>
            <person name="Shuman H.A."/>
            <person name="Segal G."/>
        </authorList>
    </citation>
    <scope>NUCLEOTIDE SEQUENCE [LARGE SCALE GENOMIC DNA]</scope>
    <source>
        <strain evidence="1 2">ATCC 49504</strain>
    </source>
</reference>
<sequence length="416" mass="45671">MRILYFHQHYTNTGGGGGTRSYEFARRLVALGHEVTMVCGRYSSGVTGLQGEFHRGRRCGTVDGIDIIELNLPYSNSQGFFTRTLMFLQYSMRAVWIALVHKYDLVFATSTPLTAGIPGIFAKIFRRKPFVFEVRDLWPELPRAMGVITNPLVLKAMSMLEWTSCHAADHCIGLAPGIVEGIKALNIDSSRISMIPNGCDNALFTEDLPSQSPAGINPEDFVGIFAGSHGLANGLDALLDVAKELKRQNASHIKLLFVGDGKIKPALIERAQRESLDNCVFLPTLPKQAIAGLYRRADVGLMVLQNVPAFYYGTSPNKFFDYIASGLAVICNYPGWLSELIQEADCGFSVAPGDAQLFAARLLELAENREKCRLYGRNAAVLAKKFDRDTLAAEFVNVLERVMAASRGGAHVPEMG</sequence>
<accession>A0A0W0U970</accession>
<dbReference type="Pfam" id="PF00534">
    <property type="entry name" value="Glycos_transf_1"/>
    <property type="match status" value="1"/>
</dbReference>
<dbReference type="EMBL" id="LNYC01000003">
    <property type="protein sequence ID" value="KTD04510.1"/>
    <property type="molecule type" value="Genomic_DNA"/>
</dbReference>
<name>A0A0W0U970_9GAMM</name>
<organism evidence="1 2">
    <name type="scientific">Legionella geestiana</name>
    <dbReference type="NCBI Taxonomy" id="45065"/>
    <lineage>
        <taxon>Bacteria</taxon>
        <taxon>Pseudomonadati</taxon>
        <taxon>Pseudomonadota</taxon>
        <taxon>Gammaproteobacteria</taxon>
        <taxon>Legionellales</taxon>
        <taxon>Legionellaceae</taxon>
        <taxon>Legionella</taxon>
    </lineage>
</organism>
<dbReference type="InterPro" id="IPR001296">
    <property type="entry name" value="Glyco_trans_1"/>
</dbReference>
<dbReference type="STRING" id="45065.Lgee_0120"/>
<dbReference type="SUPFAM" id="SSF53756">
    <property type="entry name" value="UDP-Glycosyltransferase/glycogen phosphorylase"/>
    <property type="match status" value="1"/>
</dbReference>
<comment type="caution">
    <text evidence="1">The sequence shown here is derived from an EMBL/GenBank/DDBJ whole genome shotgun (WGS) entry which is preliminary data.</text>
</comment>
<gene>
    <name evidence="1" type="ORF">Lgee_0120</name>
</gene>
<dbReference type="PANTHER" id="PTHR45947:SF3">
    <property type="entry name" value="SULFOQUINOVOSYL TRANSFERASE SQD2"/>
    <property type="match status" value="1"/>
</dbReference>
<keyword evidence="1" id="KW-0808">Transferase</keyword>
<dbReference type="PATRIC" id="fig|45065.4.peg.130"/>
<dbReference type="Pfam" id="PF13579">
    <property type="entry name" value="Glyco_trans_4_4"/>
    <property type="match status" value="1"/>
</dbReference>
<dbReference type="Proteomes" id="UP000054785">
    <property type="component" value="Unassembled WGS sequence"/>
</dbReference>
<dbReference type="PANTHER" id="PTHR45947">
    <property type="entry name" value="SULFOQUINOVOSYL TRANSFERASE SQD2"/>
    <property type="match status" value="1"/>
</dbReference>
<dbReference type="OrthoDB" id="9787293at2"/>
<protein>
    <submittedName>
        <fullName evidence="1">Glycosyltransferase, group 1 family</fullName>
    </submittedName>
</protein>
<dbReference type="AlphaFoldDB" id="A0A0W0U970"/>
<dbReference type="GO" id="GO:0016758">
    <property type="term" value="F:hexosyltransferase activity"/>
    <property type="evidence" value="ECO:0007669"/>
    <property type="project" value="TreeGrafter"/>
</dbReference>
<evidence type="ECO:0000313" key="1">
    <source>
        <dbReference type="EMBL" id="KTD04510.1"/>
    </source>
</evidence>
<dbReference type="InterPro" id="IPR050194">
    <property type="entry name" value="Glycosyltransferase_grp1"/>
</dbReference>
<evidence type="ECO:0000313" key="2">
    <source>
        <dbReference type="Proteomes" id="UP000054785"/>
    </source>
</evidence>
<dbReference type="CDD" id="cd03794">
    <property type="entry name" value="GT4_WbuB-like"/>
    <property type="match status" value="1"/>
</dbReference>
<dbReference type="RefSeq" id="WP_051550862.1">
    <property type="nucleotide sequence ID" value="NZ_CAAAHN010000012.1"/>
</dbReference>
<keyword evidence="2" id="KW-1185">Reference proteome</keyword>